<dbReference type="PIRSF" id="PIRSF012569">
    <property type="entry name" value="UCP012569"/>
    <property type="match status" value="1"/>
</dbReference>
<feature type="domain" description="DUF4097" evidence="2">
    <location>
        <begin position="181"/>
        <end position="349"/>
    </location>
</feature>
<evidence type="ECO:0000259" key="2">
    <source>
        <dbReference type="Pfam" id="PF13349"/>
    </source>
</evidence>
<dbReference type="RefSeq" id="WP_204695419.1">
    <property type="nucleotide sequence ID" value="NZ_JAFBEC010000001.1"/>
</dbReference>
<dbReference type="InterPro" id="IPR053959">
    <property type="entry name" value="YvlB/LiaX_N"/>
</dbReference>
<dbReference type="InterPro" id="IPR025164">
    <property type="entry name" value="Toastrack_DUF4097"/>
</dbReference>
<protein>
    <submittedName>
        <fullName evidence="4">DUF4097 and DUF4098 domain-containing protein YvlB</fullName>
    </submittedName>
</protein>
<dbReference type="Proteomes" id="UP000741863">
    <property type="component" value="Unassembled WGS sequence"/>
</dbReference>
<comment type="caution">
    <text evidence="4">The sequence shown here is derived from an EMBL/GenBank/DDBJ whole genome shotgun (WGS) entry which is preliminary data.</text>
</comment>
<dbReference type="InterPro" id="IPR016599">
    <property type="entry name" value="UCP012569"/>
</dbReference>
<feature type="compositionally biased region" description="Polar residues" evidence="1">
    <location>
        <begin position="28"/>
        <end position="54"/>
    </location>
</feature>
<sequence>MEERKMILKMIDEGKISAEDGEKLMRAISNNSSNTEPTVSSSTTRDKSQLSTEVNWEEGNRRFDEQSDQNVNQDDNNRWSEGARWFSDFVESAVTKIKELDLDFNFGNAVEVNHIFQHTGMSEDLFNLSLENGAVELKTWDEPDVKLECTAKVYKASHVEEARNSFLENTVFESIDNELHFYTKSKRIKLNTTVYLPKKKLEKVKLYTFNGKVTVADADTTYLSIKSVNGSLDVDSVKTELLEAEALNGTVHVKGGTIDRIDLRTANGSVELDGSYKDIDAEALNGTIHCHFKDVKTGYASLNAGTGSVKVIVPDQVSTKAKLKTNVGSYHWKLPNVDVHEEKRDFIQKTLTLVSNPNFEDQIRIDASTKTGSISIKTESEE</sequence>
<organism evidence="4 5">
    <name type="scientific">Geomicrobium sediminis</name>
    <dbReference type="NCBI Taxonomy" id="1347788"/>
    <lineage>
        <taxon>Bacteria</taxon>
        <taxon>Bacillati</taxon>
        <taxon>Bacillota</taxon>
        <taxon>Bacilli</taxon>
        <taxon>Bacillales</taxon>
        <taxon>Geomicrobium</taxon>
    </lineage>
</organism>
<evidence type="ECO:0000259" key="3">
    <source>
        <dbReference type="Pfam" id="PF22746"/>
    </source>
</evidence>
<accession>A0ABS2P781</accession>
<feature type="region of interest" description="Disordered" evidence="1">
    <location>
        <begin position="22"/>
        <end position="55"/>
    </location>
</feature>
<dbReference type="Pfam" id="PF13349">
    <property type="entry name" value="DUF4097"/>
    <property type="match status" value="1"/>
</dbReference>
<gene>
    <name evidence="4" type="ORF">JOD17_000345</name>
</gene>
<keyword evidence="5" id="KW-1185">Reference proteome</keyword>
<evidence type="ECO:0000313" key="4">
    <source>
        <dbReference type="EMBL" id="MBM7631254.1"/>
    </source>
</evidence>
<dbReference type="Pfam" id="PF22746">
    <property type="entry name" value="SHOCT-like_DUF2089-C"/>
    <property type="match status" value="1"/>
</dbReference>
<proteinExistence type="predicted"/>
<reference evidence="4 5" key="1">
    <citation type="submission" date="2021-01" db="EMBL/GenBank/DDBJ databases">
        <title>Genomic Encyclopedia of Type Strains, Phase IV (KMG-IV): sequencing the most valuable type-strain genomes for metagenomic binning, comparative biology and taxonomic classification.</title>
        <authorList>
            <person name="Goeker M."/>
        </authorList>
    </citation>
    <scope>NUCLEOTIDE SEQUENCE [LARGE SCALE GENOMIC DNA]</scope>
    <source>
        <strain evidence="4 5">DSM 25540</strain>
    </source>
</reference>
<evidence type="ECO:0000313" key="5">
    <source>
        <dbReference type="Proteomes" id="UP000741863"/>
    </source>
</evidence>
<dbReference type="EMBL" id="JAFBEC010000001">
    <property type="protein sequence ID" value="MBM7631254.1"/>
    <property type="molecule type" value="Genomic_DNA"/>
</dbReference>
<name>A0ABS2P781_9BACL</name>
<feature type="domain" description="YvlB/LiaX N-terminal" evidence="3">
    <location>
        <begin position="2"/>
        <end position="30"/>
    </location>
</feature>
<evidence type="ECO:0000256" key="1">
    <source>
        <dbReference type="SAM" id="MobiDB-lite"/>
    </source>
</evidence>